<dbReference type="SUPFAM" id="SSF53335">
    <property type="entry name" value="S-adenosyl-L-methionine-dependent methyltransferases"/>
    <property type="match status" value="1"/>
</dbReference>
<evidence type="ECO:0000259" key="1">
    <source>
        <dbReference type="Pfam" id="PF13847"/>
    </source>
</evidence>
<keyword evidence="2" id="KW-0489">Methyltransferase</keyword>
<name>A0A0G1AAH9_9BACT</name>
<dbReference type="InterPro" id="IPR029063">
    <property type="entry name" value="SAM-dependent_MTases_sf"/>
</dbReference>
<dbReference type="PANTHER" id="PTHR44068:SF11">
    <property type="entry name" value="GERANYL DIPHOSPHATE 2-C-METHYLTRANSFERASE"/>
    <property type="match status" value="1"/>
</dbReference>
<accession>A0A0G1AAH9</accession>
<dbReference type="EMBL" id="LCBY01000019">
    <property type="protein sequence ID" value="KKS22298.1"/>
    <property type="molecule type" value="Genomic_DNA"/>
</dbReference>
<keyword evidence="2" id="KW-0808">Transferase</keyword>
<dbReference type="Proteomes" id="UP000034371">
    <property type="component" value="Unassembled WGS sequence"/>
</dbReference>
<proteinExistence type="predicted"/>
<evidence type="ECO:0000313" key="3">
    <source>
        <dbReference type="Proteomes" id="UP000034371"/>
    </source>
</evidence>
<dbReference type="AlphaFoldDB" id="A0A0G1AAH9"/>
<dbReference type="Pfam" id="PF13847">
    <property type="entry name" value="Methyltransf_31"/>
    <property type="match status" value="1"/>
</dbReference>
<reference evidence="2 3" key="1">
    <citation type="journal article" date="2015" name="Nature">
        <title>rRNA introns, odd ribosomes, and small enigmatic genomes across a large radiation of phyla.</title>
        <authorList>
            <person name="Brown C.T."/>
            <person name="Hug L.A."/>
            <person name="Thomas B.C."/>
            <person name="Sharon I."/>
            <person name="Castelle C.J."/>
            <person name="Singh A."/>
            <person name="Wilkins M.J."/>
            <person name="Williams K.H."/>
            <person name="Banfield J.F."/>
        </authorList>
    </citation>
    <scope>NUCLEOTIDE SEQUENCE [LARGE SCALE GENOMIC DNA]</scope>
</reference>
<protein>
    <submittedName>
        <fullName evidence="2">Demethylmenaquinone methyltransferase</fullName>
    </submittedName>
</protein>
<organism evidence="2 3">
    <name type="scientific">Candidatus Roizmanbacteria bacterium GW2011_GWC2_41_7</name>
    <dbReference type="NCBI Taxonomy" id="1618487"/>
    <lineage>
        <taxon>Bacteria</taxon>
        <taxon>Candidatus Roizmaniibacteriota</taxon>
    </lineage>
</organism>
<dbReference type="GO" id="GO:0008168">
    <property type="term" value="F:methyltransferase activity"/>
    <property type="evidence" value="ECO:0007669"/>
    <property type="project" value="UniProtKB-KW"/>
</dbReference>
<sequence length="241" mass="27461">METLKDYQKRKEKWDKKQESLKVNATRPAMWATFALALQNTLKLLGEKRRGKMLDIGCGFGEIDVLLAQNTNFEIIGFDIAKEAVLIAKANVKKAGLENRVEIKEGDVYNLHYPDNSFDVIVSFGYVSAATFPGRQKEIARILKPGGILVCDFINCLSAYKIFSTTRRVFGGKAPYYLTLEGIRKEFERGGLFVQDQKFLNTFPPLNLRINSKIFLAFEESLGRPFKKILGRVRLVSFKKY</sequence>
<dbReference type="GO" id="GO:0032259">
    <property type="term" value="P:methylation"/>
    <property type="evidence" value="ECO:0007669"/>
    <property type="project" value="UniProtKB-KW"/>
</dbReference>
<dbReference type="Gene3D" id="3.40.50.150">
    <property type="entry name" value="Vaccinia Virus protein VP39"/>
    <property type="match status" value="1"/>
</dbReference>
<dbReference type="InterPro" id="IPR025714">
    <property type="entry name" value="Methyltranfer_dom"/>
</dbReference>
<feature type="domain" description="Methyltransferase" evidence="1">
    <location>
        <begin position="50"/>
        <end position="155"/>
    </location>
</feature>
<comment type="caution">
    <text evidence="2">The sequence shown here is derived from an EMBL/GenBank/DDBJ whole genome shotgun (WGS) entry which is preliminary data.</text>
</comment>
<dbReference type="InterPro" id="IPR050447">
    <property type="entry name" value="Erg6_SMT_methyltransf"/>
</dbReference>
<dbReference type="CDD" id="cd02440">
    <property type="entry name" value="AdoMet_MTases"/>
    <property type="match status" value="1"/>
</dbReference>
<gene>
    <name evidence="2" type="ORF">UU78_C0019G0006</name>
</gene>
<evidence type="ECO:0000313" key="2">
    <source>
        <dbReference type="EMBL" id="KKS22298.1"/>
    </source>
</evidence>
<dbReference type="PANTHER" id="PTHR44068">
    <property type="entry name" value="ZGC:194242"/>
    <property type="match status" value="1"/>
</dbReference>